<organism evidence="3 4">
    <name type="scientific">Polyangium fumosum</name>
    <dbReference type="NCBI Taxonomy" id="889272"/>
    <lineage>
        <taxon>Bacteria</taxon>
        <taxon>Pseudomonadati</taxon>
        <taxon>Myxococcota</taxon>
        <taxon>Polyangia</taxon>
        <taxon>Polyangiales</taxon>
        <taxon>Polyangiaceae</taxon>
        <taxon>Polyangium</taxon>
    </lineage>
</organism>
<keyword evidence="4" id="KW-1185">Reference proteome</keyword>
<feature type="chain" id="PRO_5020779193" evidence="2">
    <location>
        <begin position="19"/>
        <end position="66"/>
    </location>
</feature>
<evidence type="ECO:0000256" key="1">
    <source>
        <dbReference type="SAM" id="MobiDB-lite"/>
    </source>
</evidence>
<comment type="caution">
    <text evidence="3">The sequence shown here is derived from an EMBL/GenBank/DDBJ whole genome shotgun (WGS) entry which is preliminary data.</text>
</comment>
<proteinExistence type="predicted"/>
<dbReference type="AlphaFoldDB" id="A0A4U1JCQ2"/>
<feature type="compositionally biased region" description="Pro residues" evidence="1">
    <location>
        <begin position="33"/>
        <end position="42"/>
    </location>
</feature>
<evidence type="ECO:0000256" key="2">
    <source>
        <dbReference type="SAM" id="SignalP"/>
    </source>
</evidence>
<reference evidence="3 4" key="1">
    <citation type="submission" date="2019-04" db="EMBL/GenBank/DDBJ databases">
        <authorList>
            <person name="Li Y."/>
            <person name="Wang J."/>
        </authorList>
    </citation>
    <scope>NUCLEOTIDE SEQUENCE [LARGE SCALE GENOMIC DNA]</scope>
    <source>
        <strain evidence="3 4">DSM 14668</strain>
    </source>
</reference>
<keyword evidence="2" id="KW-0732">Signal</keyword>
<accession>A0A4U1JCQ2</accession>
<dbReference type="Proteomes" id="UP000309215">
    <property type="component" value="Unassembled WGS sequence"/>
</dbReference>
<dbReference type="RefSeq" id="WP_136929996.1">
    <property type="nucleotide sequence ID" value="NZ_SSMQ01000015.1"/>
</dbReference>
<feature type="signal peptide" evidence="2">
    <location>
        <begin position="1"/>
        <end position="18"/>
    </location>
</feature>
<sequence length="66" mass="6753">MKASFLRMASRLSFFALVGAGFGARDMCLGNDGPPPPPPPAPGDAGEDGAMTKRPALPLQEGARAI</sequence>
<dbReference type="EMBL" id="SSMQ01000015">
    <property type="protein sequence ID" value="TKD07909.1"/>
    <property type="molecule type" value="Genomic_DNA"/>
</dbReference>
<protein>
    <submittedName>
        <fullName evidence="3">Uncharacterized protein</fullName>
    </submittedName>
</protein>
<name>A0A4U1JCQ2_9BACT</name>
<evidence type="ECO:0000313" key="4">
    <source>
        <dbReference type="Proteomes" id="UP000309215"/>
    </source>
</evidence>
<evidence type="ECO:0000313" key="3">
    <source>
        <dbReference type="EMBL" id="TKD07909.1"/>
    </source>
</evidence>
<feature type="region of interest" description="Disordered" evidence="1">
    <location>
        <begin position="29"/>
        <end position="66"/>
    </location>
</feature>
<gene>
    <name evidence="3" type="ORF">E8A74_16615</name>
</gene>
<dbReference type="OrthoDB" id="9926514at2"/>